<accession>A0A3E2NIZ0</accession>
<dbReference type="Gene3D" id="1.10.10.2520">
    <property type="entry name" value="Cell wall hydrolase SleB, domain 1"/>
    <property type="match status" value="1"/>
</dbReference>
<name>A0A3E2NIZ0_9FIRM</name>
<sequence length="172" mass="19389">MLIIIKEELIMGYGDPLNSTNDLKDRSQTDLIARMLYSEARGESDQGRRGCGYVVRNRMAKNSSEFGGNSYSGVILKKYSFEGMTTESALKPDINSTAWKECLELAQKFFLNPDSIVNPIGTCLWFVTNSLYKNKIKKSGSTESYTFNGRDYVKVTEKKVIGGHTFFKVQGY</sequence>
<dbReference type="Proteomes" id="UP000260680">
    <property type="component" value="Unassembled WGS sequence"/>
</dbReference>
<evidence type="ECO:0000313" key="2">
    <source>
        <dbReference type="EMBL" id="RFZ80968.1"/>
    </source>
</evidence>
<reference evidence="2 3" key="1">
    <citation type="submission" date="2018-07" db="EMBL/GenBank/DDBJ databases">
        <title>New species, Clostridium PI-S10-A1B.</title>
        <authorList>
            <person name="Krishna G."/>
            <person name="Summeta K."/>
            <person name="Shikha S."/>
            <person name="Prabhu P.B."/>
            <person name="Suresh K."/>
        </authorList>
    </citation>
    <scope>NUCLEOTIDE SEQUENCE [LARGE SCALE GENOMIC DNA]</scope>
    <source>
        <strain evidence="2 3">PI-S10-A1B</strain>
    </source>
</reference>
<comment type="caution">
    <text evidence="2">The sequence shown here is derived from an EMBL/GenBank/DDBJ whole genome shotgun (WGS) entry which is preliminary data.</text>
</comment>
<dbReference type="InterPro" id="IPR011105">
    <property type="entry name" value="Cell_wall_hydrolase_SleB"/>
</dbReference>
<dbReference type="GO" id="GO:0016787">
    <property type="term" value="F:hydrolase activity"/>
    <property type="evidence" value="ECO:0007669"/>
    <property type="project" value="InterPro"/>
</dbReference>
<gene>
    <name evidence="2" type="ORF">DS742_00475</name>
</gene>
<evidence type="ECO:0000313" key="3">
    <source>
        <dbReference type="Proteomes" id="UP000260680"/>
    </source>
</evidence>
<dbReference type="EMBL" id="QOHO01000002">
    <property type="protein sequence ID" value="RFZ80968.1"/>
    <property type="molecule type" value="Genomic_DNA"/>
</dbReference>
<dbReference type="InterPro" id="IPR042047">
    <property type="entry name" value="SleB_dom1"/>
</dbReference>
<proteinExistence type="predicted"/>
<dbReference type="OrthoDB" id="9785345at2"/>
<organism evidence="2 3">
    <name type="scientific">Lacrimispora amygdalina</name>
    <dbReference type="NCBI Taxonomy" id="253257"/>
    <lineage>
        <taxon>Bacteria</taxon>
        <taxon>Bacillati</taxon>
        <taxon>Bacillota</taxon>
        <taxon>Clostridia</taxon>
        <taxon>Lachnospirales</taxon>
        <taxon>Lachnospiraceae</taxon>
        <taxon>Lacrimispora</taxon>
    </lineage>
</organism>
<dbReference type="AlphaFoldDB" id="A0A3E2NIZ0"/>
<evidence type="ECO:0000259" key="1">
    <source>
        <dbReference type="Pfam" id="PF07486"/>
    </source>
</evidence>
<protein>
    <recommendedName>
        <fullName evidence="1">Cell wall hydrolase SleB domain-containing protein</fullName>
    </recommendedName>
</protein>
<dbReference type="Pfam" id="PF07486">
    <property type="entry name" value="Hydrolase_2"/>
    <property type="match status" value="1"/>
</dbReference>
<feature type="domain" description="Cell wall hydrolase SleB" evidence="1">
    <location>
        <begin position="42"/>
        <end position="138"/>
    </location>
</feature>